<dbReference type="GO" id="GO:0015074">
    <property type="term" value="P:DNA integration"/>
    <property type="evidence" value="ECO:0007669"/>
    <property type="project" value="UniProtKB-KW"/>
</dbReference>
<dbReference type="GO" id="GO:0006310">
    <property type="term" value="P:DNA recombination"/>
    <property type="evidence" value="ECO:0007669"/>
    <property type="project" value="UniProtKB-KW"/>
</dbReference>
<organism evidence="7 8">
    <name type="scientific">Rhizobium rhizogenes</name>
    <name type="common">Agrobacterium rhizogenes</name>
    <dbReference type="NCBI Taxonomy" id="359"/>
    <lineage>
        <taxon>Bacteria</taxon>
        <taxon>Pseudomonadati</taxon>
        <taxon>Pseudomonadota</taxon>
        <taxon>Alphaproteobacteria</taxon>
        <taxon>Hyphomicrobiales</taxon>
        <taxon>Rhizobiaceae</taxon>
        <taxon>Rhizobium/Agrobacterium group</taxon>
        <taxon>Rhizobium</taxon>
    </lineage>
</organism>
<accession>A0A546XIU9</accession>
<dbReference type="InterPro" id="IPR011010">
    <property type="entry name" value="DNA_brk_join_enz"/>
</dbReference>
<comment type="similarity">
    <text evidence="1">Belongs to the 'phage' integrase family.</text>
</comment>
<dbReference type="InterPro" id="IPR050090">
    <property type="entry name" value="Tyrosine_recombinase_XerCD"/>
</dbReference>
<dbReference type="Gene3D" id="1.10.443.10">
    <property type="entry name" value="Intergrase catalytic core"/>
    <property type="match status" value="1"/>
</dbReference>
<keyword evidence="4" id="KW-0233">DNA recombination</keyword>
<reference evidence="7 8" key="1">
    <citation type="journal article" date="2019" name="Appl. Microbiol. Biotechnol.">
        <title>Differential efficiency of wild type rhizogenic strains for rol gene transformation of plants.</title>
        <authorList>
            <person name="Desmet S."/>
            <person name="De Keyser E."/>
            <person name="Van Vaerenbergh J."/>
            <person name="Baeyen S."/>
            <person name="Van Huylenbroeck J."/>
            <person name="Geelen D."/>
            <person name="Dhooghe E."/>
        </authorList>
    </citation>
    <scope>NUCLEOTIDE SEQUENCE [LARGE SCALE GENOMIC DNA]</scope>
    <source>
        <strain evidence="7 8">GBBC3284</strain>
    </source>
</reference>
<proteinExistence type="inferred from homology"/>
<dbReference type="PROSITE" id="PS51898">
    <property type="entry name" value="TYR_RECOMBINASE"/>
    <property type="match status" value="1"/>
</dbReference>
<dbReference type="SUPFAM" id="SSF56349">
    <property type="entry name" value="DNA breaking-rejoining enzymes"/>
    <property type="match status" value="1"/>
</dbReference>
<evidence type="ECO:0000256" key="2">
    <source>
        <dbReference type="ARBA" id="ARBA00022908"/>
    </source>
</evidence>
<evidence type="ECO:0000256" key="5">
    <source>
        <dbReference type="SAM" id="MobiDB-lite"/>
    </source>
</evidence>
<feature type="region of interest" description="Disordered" evidence="5">
    <location>
        <begin position="112"/>
        <end position="139"/>
    </location>
</feature>
<name>A0A546XIU9_RHIRH</name>
<protein>
    <submittedName>
        <fullName evidence="7">Site-specific integrase</fullName>
    </submittedName>
</protein>
<feature type="compositionally biased region" description="Basic and acidic residues" evidence="5">
    <location>
        <begin position="120"/>
        <end position="134"/>
    </location>
</feature>
<evidence type="ECO:0000256" key="3">
    <source>
        <dbReference type="ARBA" id="ARBA00023125"/>
    </source>
</evidence>
<evidence type="ECO:0000256" key="4">
    <source>
        <dbReference type="ARBA" id="ARBA00023172"/>
    </source>
</evidence>
<evidence type="ECO:0000256" key="1">
    <source>
        <dbReference type="ARBA" id="ARBA00008857"/>
    </source>
</evidence>
<sequence length="606" mass="66391">MQRRKGSGIYEFRKRLPSSLAGKPCPLSLKATFGELINPDTGCFKRELTKSLATTDHRLAKRRDLSEAARVTDLLELAVHLMHAGGDDTVVERSLPSSEKIETSIIAGILAEDEEEREEGDPRRQLQTPEERAQWPDLEDPLFGELGMAEGHLEAKGEVIEMLLADYRQANAKRQPGIVKAELHAYLRASGIPIDPSSPFYRSAGLAVLSGHVKAYELLRKRQEGDVVPTPAIAPVVAAKGPRLSEAFTKWKNGSQARGGKQPSPNTVTEAERAVRYFTQWHGDLALGEIDKPKAREFRDALSRLPTRLTAKQRGMPLRRLVESIGADHAPAHAATVNKSLNLLAAIVGAAERDGEMDNVAGFVNSFRNLNIVIDQRHETTQRMPFSESQLSALFAAPIFTGGKRPLGGGGEAAFWFPLIGLLTGARLNEIAQLRIADIRQDPESGIWFMDIGTDGGRSIKTASSRRQVPLHGELIRLGLLRYRDGLVGKGTKNTDSLWPDIRSADGFYSATAYTKFFGRYLRKTIGIEDKRIVFHSFRHTFKRLARDAGLTEELHDCLTGHAGNGGVGRGYGSGFGLKALHEAIDRIPVPKSVAALKRLEAGAGS</sequence>
<gene>
    <name evidence="7" type="ORF">EXN68_11705</name>
</gene>
<dbReference type="CDD" id="cd01184">
    <property type="entry name" value="INT_C_like_1"/>
    <property type="match status" value="1"/>
</dbReference>
<dbReference type="GO" id="GO:0003677">
    <property type="term" value="F:DNA binding"/>
    <property type="evidence" value="ECO:0007669"/>
    <property type="project" value="UniProtKB-KW"/>
</dbReference>
<evidence type="ECO:0000313" key="8">
    <source>
        <dbReference type="Proteomes" id="UP000315434"/>
    </source>
</evidence>
<feature type="domain" description="Tyr recombinase" evidence="6">
    <location>
        <begin position="381"/>
        <end position="586"/>
    </location>
</feature>
<dbReference type="AlphaFoldDB" id="A0A546XIU9"/>
<dbReference type="EMBL" id="SGNY01000003">
    <property type="protein sequence ID" value="TRB00660.1"/>
    <property type="molecule type" value="Genomic_DNA"/>
</dbReference>
<evidence type="ECO:0000313" key="7">
    <source>
        <dbReference type="EMBL" id="TRB00660.1"/>
    </source>
</evidence>
<dbReference type="PANTHER" id="PTHR30349">
    <property type="entry name" value="PHAGE INTEGRASE-RELATED"/>
    <property type="match status" value="1"/>
</dbReference>
<dbReference type="Proteomes" id="UP000315434">
    <property type="component" value="Unassembled WGS sequence"/>
</dbReference>
<evidence type="ECO:0000259" key="6">
    <source>
        <dbReference type="PROSITE" id="PS51898"/>
    </source>
</evidence>
<dbReference type="OrthoDB" id="9784724at2"/>
<keyword evidence="2" id="KW-0229">DNA integration</keyword>
<comment type="caution">
    <text evidence="7">The sequence shown here is derived from an EMBL/GenBank/DDBJ whole genome shotgun (WGS) entry which is preliminary data.</text>
</comment>
<dbReference type="InterPro" id="IPR013762">
    <property type="entry name" value="Integrase-like_cat_sf"/>
</dbReference>
<dbReference type="PANTHER" id="PTHR30349:SF41">
    <property type="entry name" value="INTEGRASE_RECOMBINASE PROTEIN MJ0367-RELATED"/>
    <property type="match status" value="1"/>
</dbReference>
<dbReference type="InterPro" id="IPR002104">
    <property type="entry name" value="Integrase_catalytic"/>
</dbReference>
<keyword evidence="3" id="KW-0238">DNA-binding</keyword>